<evidence type="ECO:0000313" key="1">
    <source>
        <dbReference type="EMBL" id="SVC46545.1"/>
    </source>
</evidence>
<proteinExistence type="predicted"/>
<reference evidence="1" key="1">
    <citation type="submission" date="2018-05" db="EMBL/GenBank/DDBJ databases">
        <authorList>
            <person name="Lanie J.A."/>
            <person name="Ng W.-L."/>
            <person name="Kazmierczak K.M."/>
            <person name="Andrzejewski T.M."/>
            <person name="Davidsen T.M."/>
            <person name="Wayne K.J."/>
            <person name="Tettelin H."/>
            <person name="Glass J.I."/>
            <person name="Rusch D."/>
            <person name="Podicherti R."/>
            <person name="Tsui H.-C.T."/>
            <person name="Winkler M.E."/>
        </authorList>
    </citation>
    <scope>NUCLEOTIDE SEQUENCE</scope>
</reference>
<feature type="non-terminal residue" evidence="1">
    <location>
        <position position="28"/>
    </location>
</feature>
<organism evidence="1">
    <name type="scientific">marine metagenome</name>
    <dbReference type="NCBI Taxonomy" id="408172"/>
    <lineage>
        <taxon>unclassified sequences</taxon>
        <taxon>metagenomes</taxon>
        <taxon>ecological metagenomes</taxon>
    </lineage>
</organism>
<sequence>MKKGTEIEADELLIATGRDRNTGFLEPE</sequence>
<evidence type="ECO:0008006" key="2">
    <source>
        <dbReference type="Google" id="ProtNLM"/>
    </source>
</evidence>
<name>A0A382MER3_9ZZZZ</name>
<dbReference type="AlphaFoldDB" id="A0A382MER3"/>
<dbReference type="EMBL" id="UINC01092720">
    <property type="protein sequence ID" value="SVC46545.1"/>
    <property type="molecule type" value="Genomic_DNA"/>
</dbReference>
<protein>
    <recommendedName>
        <fullName evidence="2">FAD/NAD(P)-binding domain-containing protein</fullName>
    </recommendedName>
</protein>
<accession>A0A382MER3</accession>
<gene>
    <name evidence="1" type="ORF">METZ01_LOCUS299399</name>
</gene>